<evidence type="ECO:0000313" key="2">
    <source>
        <dbReference type="Proteomes" id="UP000263012"/>
    </source>
</evidence>
<dbReference type="EMBL" id="CP025066">
    <property type="protein sequence ID" value="AUX09070.1"/>
    <property type="molecule type" value="Genomic_DNA"/>
</dbReference>
<protein>
    <submittedName>
        <fullName evidence="1">Uncharacterized protein</fullName>
    </submittedName>
</protein>
<reference evidence="2" key="1">
    <citation type="submission" date="2017-11" db="EMBL/GenBank/DDBJ databases">
        <title>Phenotypic and genomic properties of facultatively anaerobic sulfur-reducing natronoarchaea from hypersaline soda lakes.</title>
        <authorList>
            <person name="Sorokin D.Y."/>
            <person name="Kublanov I.V."/>
            <person name="Roman P."/>
            <person name="Sinninghe Damste J.S."/>
            <person name="Golyshin P.N."/>
            <person name="Rojo D."/>
            <person name="Ciordia S."/>
            <person name="Mena M.D.C."/>
            <person name="Ferrer M."/>
            <person name="Messina E."/>
            <person name="Smedile F."/>
            <person name="La Spada G."/>
            <person name="La Cono V."/>
            <person name="Yakimov M.M."/>
        </authorList>
    </citation>
    <scope>NUCLEOTIDE SEQUENCE [LARGE SCALE GENOMIC DNA]</scope>
    <source>
        <strain evidence="2">AArc-Sl</strain>
    </source>
</reference>
<sequence>MTDGCLNCGKPLGNRTALCYACESDGIVVEDVLDVDDEIYDRLERYFLLASIRCSNCGDMHGVVTVDGETYTAADFGVETEAEWRRRMDEAEAWISEHREAVEPALRLLERDWPRSVEAVRTRVL</sequence>
<dbReference type="AlphaFoldDB" id="A0A343TIZ8"/>
<keyword evidence="2" id="KW-1185">Reference proteome</keyword>
<gene>
    <name evidence="1" type="ORF">AArcSl_1440</name>
</gene>
<dbReference type="Proteomes" id="UP000263012">
    <property type="component" value="Chromosome"/>
</dbReference>
<dbReference type="GeneID" id="37877789"/>
<evidence type="ECO:0000313" key="1">
    <source>
        <dbReference type="EMBL" id="AUX09070.1"/>
    </source>
</evidence>
<name>A0A343TIZ8_9EURY</name>
<organism evidence="1 2">
    <name type="scientific">Halalkaliarchaeum desulfuricum</name>
    <dbReference type="NCBI Taxonomy" id="2055893"/>
    <lineage>
        <taxon>Archaea</taxon>
        <taxon>Methanobacteriati</taxon>
        <taxon>Methanobacteriota</taxon>
        <taxon>Stenosarchaea group</taxon>
        <taxon>Halobacteria</taxon>
        <taxon>Halobacteriales</taxon>
        <taxon>Haloferacaceae</taxon>
        <taxon>Halalkaliarchaeum</taxon>
    </lineage>
</organism>
<dbReference type="RefSeq" id="WP_119817050.1">
    <property type="nucleotide sequence ID" value="NZ_CP025066.1"/>
</dbReference>
<accession>A0A343TIZ8</accession>
<dbReference type="KEGG" id="hdf:AArcSl_1440"/>
<dbReference type="OrthoDB" id="191014at2157"/>
<proteinExistence type="predicted"/>